<dbReference type="EMBL" id="CP151501">
    <property type="protein sequence ID" value="WZN58672.1"/>
    <property type="molecule type" value="Genomic_DNA"/>
</dbReference>
<name>A0AAX4NWZ8_9CHLO</name>
<feature type="signal peptide" evidence="3">
    <location>
        <begin position="1"/>
        <end position="19"/>
    </location>
</feature>
<dbReference type="Gene3D" id="2.60.120.260">
    <property type="entry name" value="Galactose-binding domain-like"/>
    <property type="match status" value="1"/>
</dbReference>
<dbReference type="PROSITE" id="PS51829">
    <property type="entry name" value="P_HOMO_B"/>
    <property type="match status" value="1"/>
</dbReference>
<keyword evidence="6" id="KW-1185">Reference proteome</keyword>
<reference evidence="5 6" key="1">
    <citation type="submission" date="2024-03" db="EMBL/GenBank/DDBJ databases">
        <title>Complete genome sequence of the green alga Chloropicon roscoffensis RCC1871.</title>
        <authorList>
            <person name="Lemieux C."/>
            <person name="Pombert J.-F."/>
            <person name="Otis C."/>
            <person name="Turmel M."/>
        </authorList>
    </citation>
    <scope>NUCLEOTIDE SEQUENCE [LARGE SCALE GENOMIC DNA]</scope>
    <source>
        <strain evidence="5 6">RCC1871</strain>
    </source>
</reference>
<dbReference type="Proteomes" id="UP001472866">
    <property type="component" value="Chromosome 01"/>
</dbReference>
<keyword evidence="2" id="KW-0378">Hydrolase</keyword>
<gene>
    <name evidence="5" type="ORF">HKI87_01g01960</name>
</gene>
<feature type="domain" description="P/Homo B" evidence="4">
    <location>
        <begin position="114"/>
        <end position="284"/>
    </location>
</feature>
<keyword evidence="3" id="KW-0732">Signal</keyword>
<sequence length="453" mass="47860">MKVAALVAVACVLASPALAQVDIGLDDCSCEGPACNYPVYCPQYGQQLAAQNTVPEVAQPEAPAAAAPVLAAPAAPAAPAPRGIFAGLAGLASRFTGGAAPAYAPAAPNQGAQLGPRIYMSDEEMVVCKSYEPSAGVSKFNPMQSSIRIPDDMNLVSITVDMNVTHERVGALKVELEAKSGKRKPRKAILKPRGWGGSGQNMLSTTFDDESDANFPKAAGAPFSQSYRPKGKLQRFIRGSGYKAATGGAKGLWTLRVTDVGRNPDTRTAVINNWRINVCGKVDMTREKTPVLSQDILEAAERQAEATEEQMPVNLACPGAVLTADGQCPLNAVDVVASILDGTYNTTYGTTGYVDYASYESGDEIATAQGLPPIEGVPRGPLRTAYDNYVDQFNAWADTLPKLSEYLASLPSATWELGIGYVYFNWLIGTLECIHAGNCGSKVDNIPTTFIIG</sequence>
<evidence type="ECO:0000256" key="3">
    <source>
        <dbReference type="SAM" id="SignalP"/>
    </source>
</evidence>
<evidence type="ECO:0000313" key="6">
    <source>
        <dbReference type="Proteomes" id="UP001472866"/>
    </source>
</evidence>
<evidence type="ECO:0000259" key="4">
    <source>
        <dbReference type="PROSITE" id="PS51829"/>
    </source>
</evidence>
<organism evidence="5 6">
    <name type="scientific">Chloropicon roscoffensis</name>
    <dbReference type="NCBI Taxonomy" id="1461544"/>
    <lineage>
        <taxon>Eukaryota</taxon>
        <taxon>Viridiplantae</taxon>
        <taxon>Chlorophyta</taxon>
        <taxon>Chloropicophyceae</taxon>
        <taxon>Chloropicales</taxon>
        <taxon>Chloropicaceae</taxon>
        <taxon>Chloropicon</taxon>
    </lineage>
</organism>
<evidence type="ECO:0000313" key="5">
    <source>
        <dbReference type="EMBL" id="WZN58672.1"/>
    </source>
</evidence>
<dbReference type="GO" id="GO:0006508">
    <property type="term" value="P:proteolysis"/>
    <property type="evidence" value="ECO:0007669"/>
    <property type="project" value="UniProtKB-KW"/>
</dbReference>
<dbReference type="InterPro" id="IPR002884">
    <property type="entry name" value="P_dom"/>
</dbReference>
<evidence type="ECO:0000256" key="2">
    <source>
        <dbReference type="ARBA" id="ARBA00022801"/>
    </source>
</evidence>
<evidence type="ECO:0000256" key="1">
    <source>
        <dbReference type="ARBA" id="ARBA00022670"/>
    </source>
</evidence>
<feature type="chain" id="PRO_5043949005" description="P/Homo B domain-containing protein" evidence="3">
    <location>
        <begin position="20"/>
        <end position="453"/>
    </location>
</feature>
<accession>A0AAX4NWZ8</accession>
<protein>
    <recommendedName>
        <fullName evidence="4">P/Homo B domain-containing protein</fullName>
    </recommendedName>
</protein>
<dbReference type="GO" id="GO:0004252">
    <property type="term" value="F:serine-type endopeptidase activity"/>
    <property type="evidence" value="ECO:0007669"/>
    <property type="project" value="InterPro"/>
</dbReference>
<keyword evidence="1" id="KW-0645">Protease</keyword>
<dbReference type="AlphaFoldDB" id="A0AAX4NWZ8"/>
<proteinExistence type="predicted"/>